<feature type="transmembrane region" description="Helical" evidence="1">
    <location>
        <begin position="7"/>
        <end position="28"/>
    </location>
</feature>
<protein>
    <recommendedName>
        <fullName evidence="4">DUF3899 domain-containing protein</fullName>
    </recommendedName>
</protein>
<dbReference type="STRING" id="693.AKJ17_11505"/>
<keyword evidence="1" id="KW-1133">Transmembrane helix</keyword>
<keyword evidence="1" id="KW-0812">Transmembrane</keyword>
<evidence type="ECO:0000313" key="2">
    <source>
        <dbReference type="EMBL" id="KOO03173.1"/>
    </source>
</evidence>
<dbReference type="OrthoDB" id="5829999at2"/>
<dbReference type="AlphaFoldDB" id="A0A0M0HN98"/>
<reference evidence="3" key="1">
    <citation type="submission" date="2015-08" db="EMBL/GenBank/DDBJ databases">
        <title>Vibrio galatheae sp. nov., a novel member of the Vibrionaceae family isolated from the Solomon Islands.</title>
        <authorList>
            <person name="Giubergia S."/>
            <person name="Machado H."/>
            <person name="Mateiu R.V."/>
            <person name="Gram L."/>
        </authorList>
    </citation>
    <scope>NUCLEOTIDE SEQUENCE [LARGE SCALE GENOMIC DNA]</scope>
    <source>
        <strain evidence="3">DSM 19584</strain>
    </source>
</reference>
<comment type="caution">
    <text evidence="2">The sequence shown here is derived from an EMBL/GenBank/DDBJ whole genome shotgun (WGS) entry which is preliminary data.</text>
</comment>
<proteinExistence type="predicted"/>
<gene>
    <name evidence="2" type="ORF">AKJ17_11505</name>
</gene>
<accession>A0A0M0HN98</accession>
<dbReference type="PATRIC" id="fig|693.5.peg.2356"/>
<name>A0A0M0HN98_VIBNE</name>
<feature type="transmembrane region" description="Helical" evidence="1">
    <location>
        <begin position="34"/>
        <end position="53"/>
    </location>
</feature>
<dbReference type="RefSeq" id="WP_053395957.1">
    <property type="nucleotide sequence ID" value="NZ_LHPJ01000008.1"/>
</dbReference>
<dbReference type="EMBL" id="LHPJ01000008">
    <property type="protein sequence ID" value="KOO03173.1"/>
    <property type="molecule type" value="Genomic_DNA"/>
</dbReference>
<keyword evidence="1" id="KW-0472">Membrane</keyword>
<evidence type="ECO:0000313" key="3">
    <source>
        <dbReference type="Proteomes" id="UP000037515"/>
    </source>
</evidence>
<evidence type="ECO:0000256" key="1">
    <source>
        <dbReference type="SAM" id="Phobius"/>
    </source>
</evidence>
<feature type="transmembrane region" description="Helical" evidence="1">
    <location>
        <begin position="96"/>
        <end position="115"/>
    </location>
</feature>
<sequence>MFHLLKTVTIINLFAALSVFVLSHYVALFKATNLIDFLFFIVVVIWVFAKLMWEGGIHSKTTRLDDTRTDKVYSMVKGHDFDTEQQHHYRQNYQTGFVLFIAGLPAFITCLILQFM</sequence>
<keyword evidence="3" id="KW-1185">Reference proteome</keyword>
<organism evidence="2 3">
    <name type="scientific">Vibrio nereis</name>
    <dbReference type="NCBI Taxonomy" id="693"/>
    <lineage>
        <taxon>Bacteria</taxon>
        <taxon>Pseudomonadati</taxon>
        <taxon>Pseudomonadota</taxon>
        <taxon>Gammaproteobacteria</taxon>
        <taxon>Vibrionales</taxon>
        <taxon>Vibrionaceae</taxon>
        <taxon>Vibrio</taxon>
    </lineage>
</organism>
<evidence type="ECO:0008006" key="4">
    <source>
        <dbReference type="Google" id="ProtNLM"/>
    </source>
</evidence>
<dbReference type="Proteomes" id="UP000037515">
    <property type="component" value="Unassembled WGS sequence"/>
</dbReference>